<protein>
    <recommendedName>
        <fullName evidence="1">DUF6484 domain-containing protein</fullName>
    </recommendedName>
</protein>
<evidence type="ECO:0000259" key="1">
    <source>
        <dbReference type="Pfam" id="PF20093"/>
    </source>
</evidence>
<name>A0A158F5E2_9BURK</name>
<proteinExistence type="predicted"/>
<dbReference type="Proteomes" id="UP000055019">
    <property type="component" value="Unassembled WGS sequence"/>
</dbReference>
<reference evidence="2" key="1">
    <citation type="submission" date="2016-01" db="EMBL/GenBank/DDBJ databases">
        <authorList>
            <person name="Peeters C."/>
        </authorList>
    </citation>
    <scope>NUCLEOTIDE SEQUENCE [LARGE SCALE GENOMIC DNA]</scope>
    <source>
        <strain evidence="2">LMG 29317</strain>
    </source>
</reference>
<dbReference type="RefSeq" id="WP_061145064.1">
    <property type="nucleotide sequence ID" value="NZ_FCOM02000001.1"/>
</dbReference>
<feature type="domain" description="DUF6484" evidence="1">
    <location>
        <begin position="23"/>
        <end position="84"/>
    </location>
</feature>
<evidence type="ECO:0000313" key="3">
    <source>
        <dbReference type="Proteomes" id="UP000055019"/>
    </source>
</evidence>
<comment type="caution">
    <text evidence="2">The sequence shown here is derived from an EMBL/GenBank/DDBJ whole genome shotgun (WGS) entry which is preliminary data.</text>
</comment>
<dbReference type="OrthoDB" id="3078443at2"/>
<organism evidence="2 3">
    <name type="scientific">Caballeronia arvi</name>
    <dbReference type="NCBI Taxonomy" id="1777135"/>
    <lineage>
        <taxon>Bacteria</taxon>
        <taxon>Pseudomonadati</taxon>
        <taxon>Pseudomonadota</taxon>
        <taxon>Betaproteobacteria</taxon>
        <taxon>Burkholderiales</taxon>
        <taxon>Burkholderiaceae</taxon>
        <taxon>Caballeronia</taxon>
    </lineage>
</organism>
<dbReference type="Pfam" id="PF20093">
    <property type="entry name" value="DUF6484"/>
    <property type="match status" value="1"/>
</dbReference>
<evidence type="ECO:0000313" key="2">
    <source>
        <dbReference type="EMBL" id="SAL14893.1"/>
    </source>
</evidence>
<dbReference type="InterPro" id="IPR045506">
    <property type="entry name" value="DUF6484"/>
</dbReference>
<dbReference type="AlphaFoldDB" id="A0A158F5E2"/>
<accession>A0A158F5E2</accession>
<keyword evidence="3" id="KW-1185">Reference proteome</keyword>
<gene>
    <name evidence="2" type="ORF">AWB74_00406</name>
</gene>
<dbReference type="EMBL" id="FCOM02000001">
    <property type="protein sequence ID" value="SAL14893.1"/>
    <property type="molecule type" value="Genomic_DNA"/>
</dbReference>
<sequence length="158" mass="16455">MSGRDFLQPLPMPPTTAIDGVRIGELIGFSGDGACPLVVYPGQGGSAALPARTIPDVRGAHIGCEVLLMFDGGDPARPVIIGCVRAERAWPLDETPAQVEADADGARLVVTAKEEIVFRCGQASITLTKAGKVLIRGTYVSSRSTGVNRIKGGSVQLN</sequence>